<comment type="caution">
    <text evidence="2">The sequence shown here is derived from an EMBL/GenBank/DDBJ whole genome shotgun (WGS) entry which is preliminary data.</text>
</comment>
<dbReference type="SUPFAM" id="SSF53098">
    <property type="entry name" value="Ribonuclease H-like"/>
    <property type="match status" value="1"/>
</dbReference>
<protein>
    <recommendedName>
        <fullName evidence="1">Integrase catalytic domain-containing protein</fullName>
    </recommendedName>
</protein>
<evidence type="ECO:0000259" key="1">
    <source>
        <dbReference type="PROSITE" id="PS50994"/>
    </source>
</evidence>
<evidence type="ECO:0000313" key="3">
    <source>
        <dbReference type="Proteomes" id="UP001066276"/>
    </source>
</evidence>
<dbReference type="GO" id="GO:0015074">
    <property type="term" value="P:DNA integration"/>
    <property type="evidence" value="ECO:0007669"/>
    <property type="project" value="InterPro"/>
</dbReference>
<dbReference type="GO" id="GO:0003676">
    <property type="term" value="F:nucleic acid binding"/>
    <property type="evidence" value="ECO:0007669"/>
    <property type="project" value="InterPro"/>
</dbReference>
<evidence type="ECO:0000313" key="2">
    <source>
        <dbReference type="EMBL" id="KAJ1179960.1"/>
    </source>
</evidence>
<organism evidence="2 3">
    <name type="scientific">Pleurodeles waltl</name>
    <name type="common">Iberian ribbed newt</name>
    <dbReference type="NCBI Taxonomy" id="8319"/>
    <lineage>
        <taxon>Eukaryota</taxon>
        <taxon>Metazoa</taxon>
        <taxon>Chordata</taxon>
        <taxon>Craniata</taxon>
        <taxon>Vertebrata</taxon>
        <taxon>Euteleostomi</taxon>
        <taxon>Amphibia</taxon>
        <taxon>Batrachia</taxon>
        <taxon>Caudata</taxon>
        <taxon>Salamandroidea</taxon>
        <taxon>Salamandridae</taxon>
        <taxon>Pleurodelinae</taxon>
        <taxon>Pleurodeles</taxon>
    </lineage>
</organism>
<feature type="domain" description="Integrase catalytic" evidence="1">
    <location>
        <begin position="1"/>
        <end position="78"/>
    </location>
</feature>
<sequence>MKEYLGSCGVRRARTALYNPRANGIVERGNRMIKGGSQLAKVNNLDVERVISELVWAYRTTEHVCTGKIPFEVMRGRKPISRMKPSWMQKLVMGCDVFYGNSTDKSVCGDKTERKDVRIKPGDWVKVKSGRVKRGVSKFLGPFRVQEAHKWHVVPSNGQRWNLMRVAKFASVWDEAKIGECDGCSGYMLMRDDEVKQARIREQLQDGGSGDGTSIPGVDAMNANPSFESARSVIAMSTGLRRPPAFLKILGVITTLADFSQDRRGTAVRKTASGGGLPLGVL</sequence>
<dbReference type="EMBL" id="JANPWB010000006">
    <property type="protein sequence ID" value="KAJ1179960.1"/>
    <property type="molecule type" value="Genomic_DNA"/>
</dbReference>
<dbReference type="InterPro" id="IPR012337">
    <property type="entry name" value="RNaseH-like_sf"/>
</dbReference>
<dbReference type="InterPro" id="IPR050951">
    <property type="entry name" value="Retrovirus_Pol_polyprotein"/>
</dbReference>
<dbReference type="Proteomes" id="UP001066276">
    <property type="component" value="Chromosome 3_2"/>
</dbReference>
<dbReference type="PROSITE" id="PS50994">
    <property type="entry name" value="INTEGRASE"/>
    <property type="match status" value="1"/>
</dbReference>
<dbReference type="InterPro" id="IPR001584">
    <property type="entry name" value="Integrase_cat-core"/>
</dbReference>
<dbReference type="PANTHER" id="PTHR37984:SF5">
    <property type="entry name" value="PROTEIN NYNRIN-LIKE"/>
    <property type="match status" value="1"/>
</dbReference>
<dbReference type="Gene3D" id="3.30.420.10">
    <property type="entry name" value="Ribonuclease H-like superfamily/Ribonuclease H"/>
    <property type="match status" value="1"/>
</dbReference>
<keyword evidence="3" id="KW-1185">Reference proteome</keyword>
<proteinExistence type="predicted"/>
<dbReference type="AlphaFoldDB" id="A0AAV7TU44"/>
<dbReference type="PANTHER" id="PTHR37984">
    <property type="entry name" value="PROTEIN CBG26694"/>
    <property type="match status" value="1"/>
</dbReference>
<accession>A0AAV7TU44</accession>
<dbReference type="InterPro" id="IPR036397">
    <property type="entry name" value="RNaseH_sf"/>
</dbReference>
<name>A0AAV7TU44_PLEWA</name>
<gene>
    <name evidence="2" type="ORF">NDU88_005188</name>
</gene>
<reference evidence="2" key="1">
    <citation type="journal article" date="2022" name="bioRxiv">
        <title>Sequencing and chromosome-scale assembly of the giantPleurodeles waltlgenome.</title>
        <authorList>
            <person name="Brown T."/>
            <person name="Elewa A."/>
            <person name="Iarovenko S."/>
            <person name="Subramanian E."/>
            <person name="Araus A.J."/>
            <person name="Petzold A."/>
            <person name="Susuki M."/>
            <person name="Suzuki K.-i.T."/>
            <person name="Hayashi T."/>
            <person name="Toyoda A."/>
            <person name="Oliveira C."/>
            <person name="Osipova E."/>
            <person name="Leigh N.D."/>
            <person name="Simon A."/>
            <person name="Yun M.H."/>
        </authorList>
    </citation>
    <scope>NUCLEOTIDE SEQUENCE</scope>
    <source>
        <strain evidence="2">20211129_DDA</strain>
        <tissue evidence="2">Liver</tissue>
    </source>
</reference>